<evidence type="ECO:0000256" key="2">
    <source>
        <dbReference type="ARBA" id="ARBA00000711"/>
    </source>
</evidence>
<evidence type="ECO:0000256" key="16">
    <source>
        <dbReference type="ARBA" id="ARBA00029570"/>
    </source>
</evidence>
<evidence type="ECO:0000256" key="5">
    <source>
        <dbReference type="ARBA" id="ARBA00004692"/>
    </source>
</evidence>
<gene>
    <name evidence="18" type="ORF">SAMN02910280_0352</name>
</gene>
<dbReference type="GO" id="GO:0009236">
    <property type="term" value="P:cobalamin biosynthetic process"/>
    <property type="evidence" value="ECO:0007669"/>
    <property type="project" value="UniProtKB-UniPathway"/>
</dbReference>
<evidence type="ECO:0000256" key="14">
    <source>
        <dbReference type="ARBA" id="ARBA00022840"/>
    </source>
</evidence>
<reference evidence="19" key="1">
    <citation type="submission" date="2016-11" db="EMBL/GenBank/DDBJ databases">
        <authorList>
            <person name="Varghese N."/>
            <person name="Submissions S."/>
        </authorList>
    </citation>
    <scope>NUCLEOTIDE SEQUENCE [LARGE SCALE GENOMIC DNA]</scope>
    <source>
        <strain evidence="19">YL228</strain>
    </source>
</reference>
<dbReference type="SUPFAM" id="SSF52540">
    <property type="entry name" value="P-loop containing nucleoside triphosphate hydrolases"/>
    <property type="match status" value="1"/>
</dbReference>
<evidence type="ECO:0000256" key="7">
    <source>
        <dbReference type="ARBA" id="ARBA00007490"/>
    </source>
</evidence>
<evidence type="ECO:0000256" key="4">
    <source>
        <dbReference type="ARBA" id="ARBA00003889"/>
    </source>
</evidence>
<evidence type="ECO:0000256" key="10">
    <source>
        <dbReference type="ARBA" id="ARBA00022573"/>
    </source>
</evidence>
<keyword evidence="11 18" id="KW-0808">Transferase</keyword>
<evidence type="ECO:0000256" key="8">
    <source>
        <dbReference type="ARBA" id="ARBA00012016"/>
    </source>
</evidence>
<evidence type="ECO:0000256" key="12">
    <source>
        <dbReference type="ARBA" id="ARBA00022741"/>
    </source>
</evidence>
<evidence type="ECO:0000256" key="9">
    <source>
        <dbReference type="ARBA" id="ARBA00012523"/>
    </source>
</evidence>
<evidence type="ECO:0000256" key="1">
    <source>
        <dbReference type="ARBA" id="ARBA00000312"/>
    </source>
</evidence>
<dbReference type="UniPathway" id="UPA00148">
    <property type="reaction ID" value="UER00236"/>
</dbReference>
<dbReference type="GO" id="GO:0043752">
    <property type="term" value="F:adenosylcobinamide kinase activity"/>
    <property type="evidence" value="ECO:0007669"/>
    <property type="project" value="UniProtKB-EC"/>
</dbReference>
<name>A0A1K1Q3N9_RUMFL</name>
<dbReference type="GO" id="GO:0005525">
    <property type="term" value="F:GTP binding"/>
    <property type="evidence" value="ECO:0007669"/>
    <property type="project" value="UniProtKB-KW"/>
</dbReference>
<evidence type="ECO:0000256" key="3">
    <source>
        <dbReference type="ARBA" id="ARBA00001522"/>
    </source>
</evidence>
<keyword evidence="15" id="KW-0342">GTP-binding</keyword>
<dbReference type="InterPro" id="IPR027417">
    <property type="entry name" value="P-loop_NTPase"/>
</dbReference>
<dbReference type="Pfam" id="PF02283">
    <property type="entry name" value="CobU"/>
    <property type="match status" value="1"/>
</dbReference>
<dbReference type="PANTHER" id="PTHR34848:SF1">
    <property type="entry name" value="BIFUNCTIONAL ADENOSYLCOBALAMIN BIOSYNTHESIS PROTEIN COBU"/>
    <property type="match status" value="1"/>
</dbReference>
<dbReference type="GO" id="GO:0005524">
    <property type="term" value="F:ATP binding"/>
    <property type="evidence" value="ECO:0007669"/>
    <property type="project" value="UniProtKB-KW"/>
</dbReference>
<keyword evidence="18" id="KW-0548">Nucleotidyltransferase</keyword>
<comment type="catalytic activity">
    <reaction evidence="3">
        <text>adenosylcob(III)inamide + GTP = adenosylcob(III)inamide phosphate + GDP + H(+)</text>
        <dbReference type="Rhea" id="RHEA:15765"/>
        <dbReference type="ChEBI" id="CHEBI:2480"/>
        <dbReference type="ChEBI" id="CHEBI:15378"/>
        <dbReference type="ChEBI" id="CHEBI:37565"/>
        <dbReference type="ChEBI" id="CHEBI:58189"/>
        <dbReference type="ChEBI" id="CHEBI:58502"/>
        <dbReference type="EC" id="2.7.1.156"/>
    </reaction>
</comment>
<dbReference type="EMBL" id="FPIP01000013">
    <property type="protein sequence ID" value="SFW54349.1"/>
    <property type="molecule type" value="Genomic_DNA"/>
</dbReference>
<comment type="function">
    <text evidence="4">Catalyzes ATP-dependent phosphorylation of adenosylcobinamide and addition of GMP to adenosylcobinamide phosphate.</text>
</comment>
<evidence type="ECO:0000313" key="18">
    <source>
        <dbReference type="EMBL" id="SFW54349.1"/>
    </source>
</evidence>
<dbReference type="Gene3D" id="3.40.50.300">
    <property type="entry name" value="P-loop containing nucleotide triphosphate hydrolases"/>
    <property type="match status" value="1"/>
</dbReference>
<proteinExistence type="inferred from homology"/>
<evidence type="ECO:0000256" key="13">
    <source>
        <dbReference type="ARBA" id="ARBA00022777"/>
    </source>
</evidence>
<organism evidence="18 19">
    <name type="scientific">Ruminococcus flavefaciens</name>
    <dbReference type="NCBI Taxonomy" id="1265"/>
    <lineage>
        <taxon>Bacteria</taxon>
        <taxon>Bacillati</taxon>
        <taxon>Bacillota</taxon>
        <taxon>Clostridia</taxon>
        <taxon>Eubacteriales</taxon>
        <taxon>Oscillospiraceae</taxon>
        <taxon>Ruminococcus</taxon>
    </lineage>
</organism>
<dbReference type="RefSeq" id="WP_072301387.1">
    <property type="nucleotide sequence ID" value="NZ_FPIP01000013.1"/>
</dbReference>
<comment type="similarity">
    <text evidence="7">Belongs to the CobU/CobP family.</text>
</comment>
<comment type="pathway">
    <text evidence="5">Cofactor biosynthesis; adenosylcobalamin biosynthesis; adenosylcobalamin from cob(II)yrinate a,c-diamide: step 6/7.</text>
</comment>
<evidence type="ECO:0000256" key="6">
    <source>
        <dbReference type="ARBA" id="ARBA00005159"/>
    </source>
</evidence>
<dbReference type="AlphaFoldDB" id="A0A1K1Q3N9"/>
<keyword evidence="13 18" id="KW-0418">Kinase</keyword>
<keyword evidence="12" id="KW-0547">Nucleotide-binding</keyword>
<comment type="catalytic activity">
    <reaction evidence="1">
        <text>adenosylcob(III)inamide + ATP = adenosylcob(III)inamide phosphate + ADP + H(+)</text>
        <dbReference type="Rhea" id="RHEA:15769"/>
        <dbReference type="ChEBI" id="CHEBI:2480"/>
        <dbReference type="ChEBI" id="CHEBI:15378"/>
        <dbReference type="ChEBI" id="CHEBI:30616"/>
        <dbReference type="ChEBI" id="CHEBI:58502"/>
        <dbReference type="ChEBI" id="CHEBI:456216"/>
        <dbReference type="EC" id="2.7.1.156"/>
    </reaction>
</comment>
<comment type="pathway">
    <text evidence="6">Cofactor biosynthesis; adenosylcobalamin biosynthesis; adenosylcobalamin from cob(II)yrinate a,c-diamide: step 5/7.</text>
</comment>
<evidence type="ECO:0000256" key="11">
    <source>
        <dbReference type="ARBA" id="ARBA00022679"/>
    </source>
</evidence>
<dbReference type="PANTHER" id="PTHR34848">
    <property type="match status" value="1"/>
</dbReference>
<evidence type="ECO:0000313" key="19">
    <source>
        <dbReference type="Proteomes" id="UP000183461"/>
    </source>
</evidence>
<keyword evidence="10" id="KW-0169">Cobalamin biosynthesis</keyword>
<dbReference type="EC" id="2.7.7.62" evidence="9"/>
<dbReference type="GO" id="GO:0008820">
    <property type="term" value="F:cobinamide phosphate guanylyltransferase activity"/>
    <property type="evidence" value="ECO:0007669"/>
    <property type="project" value="UniProtKB-EC"/>
</dbReference>
<sequence>MITLVTGGTKCGKSGYAEKLIDRLSCPKYYIATINPVGDDAQEVIAKRMKMHTQKKYVTIECPRDIAYADIPIGSAVLVEEIGRLCANEMFVDGRILRTVDKIVSGMELIGAKASELVIVANDISRDGISYSPELMEYIKEMGEISRRITAFADNVIECVYSVPVALKGSALLD</sequence>
<dbReference type="InterPro" id="IPR003203">
    <property type="entry name" value="CobU/CobP"/>
</dbReference>
<protein>
    <recommendedName>
        <fullName evidence="16">Adenosylcobinamide kinase</fullName>
        <ecNumber evidence="8">2.7.1.156</ecNumber>
        <ecNumber evidence="9">2.7.7.62</ecNumber>
    </recommendedName>
    <alternativeName>
        <fullName evidence="17">Adenosylcobinamide-phosphate guanylyltransferase</fullName>
    </alternativeName>
</protein>
<accession>A0A1K1Q3N9</accession>
<evidence type="ECO:0000256" key="15">
    <source>
        <dbReference type="ARBA" id="ARBA00023134"/>
    </source>
</evidence>
<comment type="catalytic activity">
    <reaction evidence="2">
        <text>adenosylcob(III)inamide phosphate + GTP + H(+) = adenosylcob(III)inamide-GDP + diphosphate</text>
        <dbReference type="Rhea" id="RHEA:22712"/>
        <dbReference type="ChEBI" id="CHEBI:15378"/>
        <dbReference type="ChEBI" id="CHEBI:33019"/>
        <dbReference type="ChEBI" id="CHEBI:37565"/>
        <dbReference type="ChEBI" id="CHEBI:58502"/>
        <dbReference type="ChEBI" id="CHEBI:60487"/>
        <dbReference type="EC" id="2.7.7.62"/>
    </reaction>
</comment>
<evidence type="ECO:0000256" key="17">
    <source>
        <dbReference type="ARBA" id="ARBA00030571"/>
    </source>
</evidence>
<keyword evidence="14" id="KW-0067">ATP-binding</keyword>
<dbReference type="EC" id="2.7.1.156" evidence="8"/>
<dbReference type="Proteomes" id="UP000183461">
    <property type="component" value="Unassembled WGS sequence"/>
</dbReference>